<evidence type="ECO:0000313" key="1">
    <source>
        <dbReference type="EMBL" id="GAA0151378.1"/>
    </source>
</evidence>
<comment type="caution">
    <text evidence="1">The sequence shown here is derived from an EMBL/GenBank/DDBJ whole genome shotgun (WGS) entry which is preliminary data.</text>
</comment>
<gene>
    <name evidence="1" type="ORF">LIER_10110</name>
</gene>
<keyword evidence="2" id="KW-1185">Reference proteome</keyword>
<reference evidence="1 2" key="1">
    <citation type="submission" date="2024-01" db="EMBL/GenBank/DDBJ databases">
        <title>The complete chloroplast genome sequence of Lithospermum erythrorhizon: insights into the phylogenetic relationship among Boraginaceae species and the maternal lineages of purple gromwells.</title>
        <authorList>
            <person name="Okada T."/>
            <person name="Watanabe K."/>
        </authorList>
    </citation>
    <scope>NUCLEOTIDE SEQUENCE [LARGE SCALE GENOMIC DNA]</scope>
</reference>
<accession>A0AAV3PJS9</accession>
<evidence type="ECO:0000313" key="2">
    <source>
        <dbReference type="Proteomes" id="UP001454036"/>
    </source>
</evidence>
<organism evidence="1 2">
    <name type="scientific">Lithospermum erythrorhizon</name>
    <name type="common">Purple gromwell</name>
    <name type="synonym">Lithospermum officinale var. erythrorhizon</name>
    <dbReference type="NCBI Taxonomy" id="34254"/>
    <lineage>
        <taxon>Eukaryota</taxon>
        <taxon>Viridiplantae</taxon>
        <taxon>Streptophyta</taxon>
        <taxon>Embryophyta</taxon>
        <taxon>Tracheophyta</taxon>
        <taxon>Spermatophyta</taxon>
        <taxon>Magnoliopsida</taxon>
        <taxon>eudicotyledons</taxon>
        <taxon>Gunneridae</taxon>
        <taxon>Pentapetalae</taxon>
        <taxon>asterids</taxon>
        <taxon>lamiids</taxon>
        <taxon>Boraginales</taxon>
        <taxon>Boraginaceae</taxon>
        <taxon>Boraginoideae</taxon>
        <taxon>Lithospermeae</taxon>
        <taxon>Lithospermum</taxon>
    </lineage>
</organism>
<dbReference type="AlphaFoldDB" id="A0AAV3PJS9"/>
<sequence>MVTFETIQGSDFSTLRMMGPEADKDTTLVAYTSLYKGHAAAWPSIPSSELEKGRSWFSIQENVIYLEGPDVDSYDPPHGFRFLGSRGKVYLASDAHTVLLSCPVNWKGTRPDQEGPYFFDDKVVEVSSFASEPEHTELVDTEESLECFATEVAKSSPPTPPILSLAQEVDNILHPGASSLWSGICTRLKGKSPDMVLMEETDIMSTF</sequence>
<name>A0AAV3PJS9_LITER</name>
<protein>
    <submittedName>
        <fullName evidence="1">Uncharacterized protein</fullName>
    </submittedName>
</protein>
<dbReference type="EMBL" id="BAABME010001775">
    <property type="protein sequence ID" value="GAA0151378.1"/>
    <property type="molecule type" value="Genomic_DNA"/>
</dbReference>
<dbReference type="Proteomes" id="UP001454036">
    <property type="component" value="Unassembled WGS sequence"/>
</dbReference>
<proteinExistence type="predicted"/>